<dbReference type="GO" id="GO:0005524">
    <property type="term" value="F:ATP binding"/>
    <property type="evidence" value="ECO:0007669"/>
    <property type="project" value="UniProtKB-KW"/>
</dbReference>
<dbReference type="PROSITE" id="PS00108">
    <property type="entry name" value="PROTEIN_KINASE_ST"/>
    <property type="match status" value="1"/>
</dbReference>
<accession>A0A1L0BNJ0</accession>
<dbReference type="InterPro" id="IPR000719">
    <property type="entry name" value="Prot_kinase_dom"/>
</dbReference>
<evidence type="ECO:0000256" key="2">
    <source>
        <dbReference type="ARBA" id="ARBA00022840"/>
    </source>
</evidence>
<dbReference type="GO" id="GO:0004674">
    <property type="term" value="F:protein serine/threonine kinase activity"/>
    <property type="evidence" value="ECO:0007669"/>
    <property type="project" value="TreeGrafter"/>
</dbReference>
<feature type="domain" description="Protein kinase" evidence="3">
    <location>
        <begin position="124"/>
        <end position="431"/>
    </location>
</feature>
<keyword evidence="2" id="KW-0067">ATP-binding</keyword>
<dbReference type="AlphaFoldDB" id="A0A1L0BNJ0"/>
<dbReference type="Proteomes" id="UP000182334">
    <property type="component" value="Chromosome III"/>
</dbReference>
<dbReference type="GO" id="GO:0035556">
    <property type="term" value="P:intracellular signal transduction"/>
    <property type="evidence" value="ECO:0007669"/>
    <property type="project" value="TreeGrafter"/>
</dbReference>
<evidence type="ECO:0000259" key="3">
    <source>
        <dbReference type="PROSITE" id="PS50011"/>
    </source>
</evidence>
<keyword evidence="1" id="KW-0547">Nucleotide-binding</keyword>
<sequence length="447" mass="50117">MISSVKPFHPPGVTSMLPVENADALAQEIGQLSLNIGTKEGHSNAVEAEVPQPVASVVAQVPEDAQIPDAAELNNTAEVQTENIHHDIQSEPVPTENIPSQAVPDSSAEFLPEISKMVGVDYVYLSSKPIFDGANGVIYRGTDTKNTTVFVIKTVKVQKDQLLATYRRSVIREFDNLKKCANSKQVVTVVDIAANQDSPDLSLIVKYYPNGDLLDFLCKLRTKKVELKGNLKDAIFKQIVRGVDFLHRHNIAHRDIKPENFLIDECGVIKLNDFGYSLDTTRLDEQLLLNDLSCGTPSFKAPELYQIEKAVAENTDFDAKLIDFKMVDIWALGVLTFQLFLMSKPWQHANVVTDAKNMVMEKFIKYYPDNEKHLINLVNKLNDRNHSVSTNPALSLFKKLHYDARILALEMLHPAPEKRCTTEKLLLSNWLTQAYADPKDLIKLIPK</sequence>
<dbReference type="OrthoDB" id="4062651at2759"/>
<evidence type="ECO:0000313" key="4">
    <source>
        <dbReference type="EMBL" id="SGZ51738.1"/>
    </source>
</evidence>
<name>A0A1L0BNJ0_9ASCO</name>
<evidence type="ECO:0000256" key="1">
    <source>
        <dbReference type="ARBA" id="ARBA00022741"/>
    </source>
</evidence>
<dbReference type="PANTHER" id="PTHR24346">
    <property type="entry name" value="MAP/MICROTUBULE AFFINITY-REGULATING KINASE"/>
    <property type="match status" value="1"/>
</dbReference>
<dbReference type="STRING" id="45354.A0A1L0BNJ0"/>
<dbReference type="PANTHER" id="PTHR24346:SF30">
    <property type="entry name" value="MATERNAL EMBRYONIC LEUCINE ZIPPER KINASE"/>
    <property type="match status" value="1"/>
</dbReference>
<dbReference type="InterPro" id="IPR008271">
    <property type="entry name" value="Ser/Thr_kinase_AS"/>
</dbReference>
<proteinExistence type="predicted"/>
<dbReference type="Gene3D" id="1.10.510.10">
    <property type="entry name" value="Transferase(Phosphotransferase) domain 1"/>
    <property type="match status" value="1"/>
</dbReference>
<organism evidence="4 5">
    <name type="scientific">Sungouiella intermedia</name>
    <dbReference type="NCBI Taxonomy" id="45354"/>
    <lineage>
        <taxon>Eukaryota</taxon>
        <taxon>Fungi</taxon>
        <taxon>Dikarya</taxon>
        <taxon>Ascomycota</taxon>
        <taxon>Saccharomycotina</taxon>
        <taxon>Pichiomycetes</taxon>
        <taxon>Metschnikowiaceae</taxon>
        <taxon>Sungouiella</taxon>
    </lineage>
</organism>
<dbReference type="SUPFAM" id="SSF56112">
    <property type="entry name" value="Protein kinase-like (PK-like)"/>
    <property type="match status" value="1"/>
</dbReference>
<protein>
    <submittedName>
        <fullName evidence="4">CIC11C00000003274</fullName>
    </submittedName>
</protein>
<dbReference type="SMART" id="SM00220">
    <property type="entry name" value="S_TKc"/>
    <property type="match status" value="1"/>
</dbReference>
<keyword evidence="5" id="KW-1185">Reference proteome</keyword>
<dbReference type="PROSITE" id="PS50011">
    <property type="entry name" value="PROTEIN_KINASE_DOM"/>
    <property type="match status" value="1"/>
</dbReference>
<dbReference type="InterPro" id="IPR011009">
    <property type="entry name" value="Kinase-like_dom_sf"/>
</dbReference>
<dbReference type="EMBL" id="LT635758">
    <property type="protein sequence ID" value="SGZ51738.1"/>
    <property type="molecule type" value="Genomic_DNA"/>
</dbReference>
<gene>
    <name evidence="4" type="ORF">SAMEA4029010_CIC11G00000003274</name>
</gene>
<reference evidence="4 5" key="1">
    <citation type="submission" date="2016-10" db="EMBL/GenBank/DDBJ databases">
        <authorList>
            <person name="de Groot N.N."/>
        </authorList>
    </citation>
    <scope>NUCLEOTIDE SEQUENCE [LARGE SCALE GENOMIC DNA]</scope>
    <source>
        <strain evidence="4 5">CBS 141442</strain>
    </source>
</reference>
<evidence type="ECO:0000313" key="5">
    <source>
        <dbReference type="Proteomes" id="UP000182334"/>
    </source>
</evidence>
<dbReference type="GO" id="GO:0005737">
    <property type="term" value="C:cytoplasm"/>
    <property type="evidence" value="ECO:0007669"/>
    <property type="project" value="TreeGrafter"/>
</dbReference>
<dbReference type="Pfam" id="PF00069">
    <property type="entry name" value="Pkinase"/>
    <property type="match status" value="1"/>
</dbReference>